<evidence type="ECO:0008006" key="3">
    <source>
        <dbReference type="Google" id="ProtNLM"/>
    </source>
</evidence>
<evidence type="ECO:0000313" key="2">
    <source>
        <dbReference type="Proteomes" id="UP000509421"/>
    </source>
</evidence>
<dbReference type="Proteomes" id="UP000509421">
    <property type="component" value="Chromosome"/>
</dbReference>
<dbReference type="GO" id="GO:0006355">
    <property type="term" value="P:regulation of DNA-templated transcription"/>
    <property type="evidence" value="ECO:0007669"/>
    <property type="project" value="InterPro"/>
</dbReference>
<sequence>MIQQFETGGQVQIISNDNYFIGGLKVIAEEMPAVNTRHLVIFDTGLRSAYIFDSGELQRNKIFDPYSALLHCRSFYFKRDVSLETYAFYLSGHRVNTLGRPHLTEREKWAIRVMCEETDADDKARLRRMNRKTYSSHKVKALGKLGISNALTLYSLLRVWKDNWPALCPESPRDGEPSRYRPVNVVARVANL</sequence>
<dbReference type="AlphaFoldDB" id="A0A7H8UGI2"/>
<dbReference type="RefSeq" id="WP_176610119.1">
    <property type="nucleotide sequence ID" value="NZ_CP056117.1"/>
</dbReference>
<organism evidence="1 2">
    <name type="scientific">Enterobacter cloacae</name>
    <dbReference type="NCBI Taxonomy" id="550"/>
    <lineage>
        <taxon>Bacteria</taxon>
        <taxon>Pseudomonadati</taxon>
        <taxon>Pseudomonadota</taxon>
        <taxon>Gammaproteobacteria</taxon>
        <taxon>Enterobacterales</taxon>
        <taxon>Enterobacteriaceae</taxon>
        <taxon>Enterobacter</taxon>
        <taxon>Enterobacter cloacae complex</taxon>
    </lineage>
</organism>
<dbReference type="GO" id="GO:0003677">
    <property type="term" value="F:DNA binding"/>
    <property type="evidence" value="ECO:0007669"/>
    <property type="project" value="InterPro"/>
</dbReference>
<dbReference type="SUPFAM" id="SSF46894">
    <property type="entry name" value="C-terminal effector domain of the bipartite response regulators"/>
    <property type="match status" value="1"/>
</dbReference>
<dbReference type="InterPro" id="IPR016032">
    <property type="entry name" value="Sig_transdc_resp-reg_C-effctor"/>
</dbReference>
<evidence type="ECO:0000313" key="1">
    <source>
        <dbReference type="EMBL" id="QKZ98833.1"/>
    </source>
</evidence>
<proteinExistence type="predicted"/>
<gene>
    <name evidence="1" type="ORF">HWQ14_14700</name>
</gene>
<accession>A0A7H8UGI2</accession>
<protein>
    <recommendedName>
        <fullName evidence="3">HTH luxR-type domain-containing protein</fullName>
    </recommendedName>
</protein>
<name>A0A7H8UGI2_ENTCL</name>
<dbReference type="EMBL" id="CP056117">
    <property type="protein sequence ID" value="QKZ98833.1"/>
    <property type="molecule type" value="Genomic_DNA"/>
</dbReference>
<reference evidence="1 2" key="1">
    <citation type="submission" date="2020-06" db="EMBL/GenBank/DDBJ databases">
        <title>Long-read sequencing of DSM26481-BlokeschLab.</title>
        <authorList>
            <person name="Blokesch M."/>
        </authorList>
    </citation>
    <scope>NUCLEOTIDE SEQUENCE [LARGE SCALE GENOMIC DNA]</scope>
    <source>
        <strain evidence="1 2">DSM 26481</strain>
    </source>
</reference>